<feature type="transmembrane region" description="Helical" evidence="7">
    <location>
        <begin position="274"/>
        <end position="293"/>
    </location>
</feature>
<dbReference type="PROSITE" id="PS50850">
    <property type="entry name" value="MFS"/>
    <property type="match status" value="1"/>
</dbReference>
<dbReference type="RefSeq" id="WP_146856792.1">
    <property type="nucleotide sequence ID" value="NZ_BAAAHR010000002.1"/>
</dbReference>
<feature type="transmembrane region" description="Helical" evidence="7">
    <location>
        <begin position="164"/>
        <end position="184"/>
    </location>
</feature>
<sequence>MTETTTTRPSSTEPDRDRGHEPGRAGTEQPHTLTSSAVVGIAVLGLSTFFAITTELMPVGLLSTMSADLGVAESRMGVVVTVYALAVAVLALPLTWATARVPRKAVLVATLVGYTLSNLMVAFAPDFAFLCAGRIVGGIAHALFFSVASAYATRIVPPRLAGRAIAFVYSGSSLGFVIGVPVATTVGDQVGWRLAVTGVAVASALLAVVALVFLPSVRGESYPHLGSVASWARSGLLAVVVADLLLFAGHYVVYTYIGPYLVGAGLGESATGTALLVLGGTGVVGLLVAGAFVDRAPRQTLLVAVGVMALALGALPFVHGSLVGTFVVAGVWVAANGTTGTLFMAAAIRAGGVSPDIAGALINAGSNVGIAAGAAVGARAFDLAGIEALPATAAVVVAGSFVVVLLARRGFPTIGHSQVSLSTSNLRTITSSVAVVTGSVRTIPSATGSVPTLGGHSRPRP</sequence>
<accession>A0A7W3PHH8</accession>
<evidence type="ECO:0000256" key="6">
    <source>
        <dbReference type="SAM" id="MobiDB-lite"/>
    </source>
</evidence>
<protein>
    <submittedName>
        <fullName evidence="9">MFS transporter</fullName>
    </submittedName>
    <submittedName>
        <fullName evidence="10">Putative MFS family arabinose efflux permease</fullName>
    </submittedName>
</protein>
<dbReference type="GO" id="GO:0005886">
    <property type="term" value="C:plasma membrane"/>
    <property type="evidence" value="ECO:0007669"/>
    <property type="project" value="UniProtKB-SubCell"/>
</dbReference>
<dbReference type="InterPro" id="IPR036259">
    <property type="entry name" value="MFS_trans_sf"/>
</dbReference>
<feature type="compositionally biased region" description="Basic and acidic residues" evidence="6">
    <location>
        <begin position="13"/>
        <end position="23"/>
    </location>
</feature>
<evidence type="ECO:0000256" key="5">
    <source>
        <dbReference type="ARBA" id="ARBA00023136"/>
    </source>
</evidence>
<dbReference type="InterPro" id="IPR020846">
    <property type="entry name" value="MFS_dom"/>
</dbReference>
<feature type="transmembrane region" description="Helical" evidence="7">
    <location>
        <begin position="74"/>
        <end position="93"/>
    </location>
</feature>
<reference evidence="10 12" key="2">
    <citation type="submission" date="2020-07" db="EMBL/GenBank/DDBJ databases">
        <title>Sequencing the genomes of 1000 actinobacteria strains.</title>
        <authorList>
            <person name="Klenk H.-P."/>
        </authorList>
    </citation>
    <scope>NUCLEOTIDE SEQUENCE [LARGE SCALE GENOMIC DNA]</scope>
    <source>
        <strain evidence="10 12">DSM 10309</strain>
    </source>
</reference>
<keyword evidence="5 7" id="KW-0472">Membrane</keyword>
<proteinExistence type="predicted"/>
<dbReference type="CDD" id="cd17324">
    <property type="entry name" value="MFS_NepI_like"/>
    <property type="match status" value="1"/>
</dbReference>
<feature type="transmembrane region" description="Helical" evidence="7">
    <location>
        <begin position="324"/>
        <end position="345"/>
    </location>
</feature>
<gene>
    <name evidence="10" type="ORF">FB463_000247</name>
    <name evidence="9" type="ORF">FFA01_27760</name>
</gene>
<dbReference type="SUPFAM" id="SSF103473">
    <property type="entry name" value="MFS general substrate transporter"/>
    <property type="match status" value="1"/>
</dbReference>
<feature type="transmembrane region" description="Helical" evidence="7">
    <location>
        <begin position="127"/>
        <end position="152"/>
    </location>
</feature>
<reference evidence="9 11" key="1">
    <citation type="submission" date="2019-07" db="EMBL/GenBank/DDBJ databases">
        <title>Whole genome shotgun sequence of Frigoribacterium faeni NBRC 103066.</title>
        <authorList>
            <person name="Hosoyama A."/>
            <person name="Uohara A."/>
            <person name="Ohji S."/>
            <person name="Ichikawa N."/>
        </authorList>
    </citation>
    <scope>NUCLEOTIDE SEQUENCE [LARGE SCALE GENOMIC DNA]</scope>
    <source>
        <strain evidence="9 11">NBRC 103066</strain>
    </source>
</reference>
<evidence type="ECO:0000256" key="7">
    <source>
        <dbReference type="SAM" id="Phobius"/>
    </source>
</evidence>
<name>A0A7W3PHH8_9MICO</name>
<feature type="region of interest" description="Disordered" evidence="6">
    <location>
        <begin position="1"/>
        <end position="31"/>
    </location>
</feature>
<keyword evidence="3 7" id="KW-0812">Transmembrane</keyword>
<dbReference type="Proteomes" id="UP000522688">
    <property type="component" value="Unassembled WGS sequence"/>
</dbReference>
<feature type="transmembrane region" description="Helical" evidence="7">
    <location>
        <begin position="190"/>
        <end position="214"/>
    </location>
</feature>
<feature type="domain" description="Major facilitator superfamily (MFS) profile" evidence="8">
    <location>
        <begin position="33"/>
        <end position="411"/>
    </location>
</feature>
<evidence type="ECO:0000256" key="1">
    <source>
        <dbReference type="ARBA" id="ARBA00004651"/>
    </source>
</evidence>
<evidence type="ECO:0000313" key="11">
    <source>
        <dbReference type="Proteomes" id="UP000321154"/>
    </source>
</evidence>
<dbReference type="InterPro" id="IPR050189">
    <property type="entry name" value="MFS_Efflux_Transporters"/>
</dbReference>
<dbReference type="Proteomes" id="UP000321154">
    <property type="component" value="Unassembled WGS sequence"/>
</dbReference>
<feature type="compositionally biased region" description="Low complexity" evidence="6">
    <location>
        <begin position="1"/>
        <end position="12"/>
    </location>
</feature>
<feature type="transmembrane region" description="Helical" evidence="7">
    <location>
        <begin position="235"/>
        <end position="254"/>
    </location>
</feature>
<dbReference type="PANTHER" id="PTHR43124">
    <property type="entry name" value="PURINE EFFLUX PUMP PBUE"/>
    <property type="match status" value="1"/>
</dbReference>
<dbReference type="AlphaFoldDB" id="A0A7W3PHH8"/>
<feature type="transmembrane region" description="Helical" evidence="7">
    <location>
        <begin position="357"/>
        <end position="376"/>
    </location>
</feature>
<keyword evidence="4 7" id="KW-1133">Transmembrane helix</keyword>
<evidence type="ECO:0000313" key="9">
    <source>
        <dbReference type="EMBL" id="GEK84467.1"/>
    </source>
</evidence>
<evidence type="ECO:0000256" key="3">
    <source>
        <dbReference type="ARBA" id="ARBA00022692"/>
    </source>
</evidence>
<evidence type="ECO:0000313" key="12">
    <source>
        <dbReference type="Proteomes" id="UP000522688"/>
    </source>
</evidence>
<dbReference type="InterPro" id="IPR011701">
    <property type="entry name" value="MFS"/>
</dbReference>
<dbReference type="EMBL" id="BJUV01000039">
    <property type="protein sequence ID" value="GEK84467.1"/>
    <property type="molecule type" value="Genomic_DNA"/>
</dbReference>
<keyword evidence="2" id="KW-1003">Cell membrane</keyword>
<feature type="transmembrane region" description="Helical" evidence="7">
    <location>
        <begin position="388"/>
        <end position="407"/>
    </location>
</feature>
<organism evidence="10 12">
    <name type="scientific">Frigoribacterium faeni</name>
    <dbReference type="NCBI Taxonomy" id="145483"/>
    <lineage>
        <taxon>Bacteria</taxon>
        <taxon>Bacillati</taxon>
        <taxon>Actinomycetota</taxon>
        <taxon>Actinomycetes</taxon>
        <taxon>Micrococcales</taxon>
        <taxon>Microbacteriaceae</taxon>
        <taxon>Frigoribacterium</taxon>
    </lineage>
</organism>
<feature type="transmembrane region" description="Helical" evidence="7">
    <location>
        <begin position="33"/>
        <end position="54"/>
    </location>
</feature>
<dbReference type="Gene3D" id="1.20.1250.20">
    <property type="entry name" value="MFS general substrate transporter like domains"/>
    <property type="match status" value="1"/>
</dbReference>
<dbReference type="EMBL" id="JACGWW010000001">
    <property type="protein sequence ID" value="MBA8812023.1"/>
    <property type="molecule type" value="Genomic_DNA"/>
</dbReference>
<feature type="transmembrane region" description="Helical" evidence="7">
    <location>
        <begin position="300"/>
        <end position="318"/>
    </location>
</feature>
<dbReference type="PANTHER" id="PTHR43124:SF3">
    <property type="entry name" value="CHLORAMPHENICOL EFFLUX PUMP RV0191"/>
    <property type="match status" value="1"/>
</dbReference>
<evidence type="ECO:0000313" key="10">
    <source>
        <dbReference type="EMBL" id="MBA8812023.1"/>
    </source>
</evidence>
<feature type="transmembrane region" description="Helical" evidence="7">
    <location>
        <begin position="105"/>
        <end position="121"/>
    </location>
</feature>
<keyword evidence="11" id="KW-1185">Reference proteome</keyword>
<dbReference type="Pfam" id="PF07690">
    <property type="entry name" value="MFS_1"/>
    <property type="match status" value="1"/>
</dbReference>
<dbReference type="GO" id="GO:0022857">
    <property type="term" value="F:transmembrane transporter activity"/>
    <property type="evidence" value="ECO:0007669"/>
    <property type="project" value="InterPro"/>
</dbReference>
<evidence type="ECO:0000259" key="8">
    <source>
        <dbReference type="PROSITE" id="PS50850"/>
    </source>
</evidence>
<dbReference type="OrthoDB" id="2810795at2"/>
<evidence type="ECO:0000256" key="4">
    <source>
        <dbReference type="ARBA" id="ARBA00022989"/>
    </source>
</evidence>
<comment type="caution">
    <text evidence="10">The sequence shown here is derived from an EMBL/GenBank/DDBJ whole genome shotgun (WGS) entry which is preliminary data.</text>
</comment>
<evidence type="ECO:0000256" key="2">
    <source>
        <dbReference type="ARBA" id="ARBA00022475"/>
    </source>
</evidence>
<comment type="subcellular location">
    <subcellularLocation>
        <location evidence="1">Cell membrane</location>
        <topology evidence="1">Multi-pass membrane protein</topology>
    </subcellularLocation>
</comment>